<gene>
    <name evidence="2" type="ORF">AA0117_g1653</name>
</gene>
<feature type="region of interest" description="Disordered" evidence="1">
    <location>
        <begin position="111"/>
        <end position="130"/>
    </location>
</feature>
<evidence type="ECO:0000313" key="2">
    <source>
        <dbReference type="EMBL" id="RYN83697.1"/>
    </source>
</evidence>
<evidence type="ECO:0000313" key="3">
    <source>
        <dbReference type="Proteomes" id="UP000291422"/>
    </source>
</evidence>
<accession>A0A4Q4NU04</accession>
<evidence type="ECO:0000256" key="1">
    <source>
        <dbReference type="SAM" id="MobiDB-lite"/>
    </source>
</evidence>
<organism evidence="2 3">
    <name type="scientific">Alternaria alternata</name>
    <name type="common">Alternaria rot fungus</name>
    <name type="synonym">Torula alternata</name>
    <dbReference type="NCBI Taxonomy" id="5599"/>
    <lineage>
        <taxon>Eukaryota</taxon>
        <taxon>Fungi</taxon>
        <taxon>Dikarya</taxon>
        <taxon>Ascomycota</taxon>
        <taxon>Pezizomycotina</taxon>
        <taxon>Dothideomycetes</taxon>
        <taxon>Pleosporomycetidae</taxon>
        <taxon>Pleosporales</taxon>
        <taxon>Pleosporineae</taxon>
        <taxon>Pleosporaceae</taxon>
        <taxon>Alternaria</taxon>
        <taxon>Alternaria sect. Alternaria</taxon>
        <taxon>Alternaria alternata complex</taxon>
    </lineage>
</organism>
<dbReference type="GO" id="GO:0000398">
    <property type="term" value="P:mRNA splicing, via spliceosome"/>
    <property type="evidence" value="ECO:0007669"/>
    <property type="project" value="InterPro"/>
</dbReference>
<sequence length="156" mass="17120">MAERICSMRCLSCGHDTTKGKVFRNILKPISSKAYLGVKMITLHCKCPGCATAIIIETDPKNGDYRIVKEAKRAANARREEVDAKLTVATRAPLKDAEHAEDAEIAQAAFKGAKRRPPGSEPQEESVGVEFSALRPAKKVKKDFARALGIKRKDNI</sequence>
<dbReference type="InterPro" id="IPR007590">
    <property type="entry name" value="Saf4/Yju2"/>
</dbReference>
<comment type="caution">
    <text evidence="2">The sequence shown here is derived from an EMBL/GenBank/DDBJ whole genome shotgun (WGS) entry which is preliminary data.</text>
</comment>
<protein>
    <recommendedName>
        <fullName evidence="4">DUF572-domain-containing protein</fullName>
    </recommendedName>
</protein>
<dbReference type="Proteomes" id="UP000291422">
    <property type="component" value="Unassembled WGS sequence"/>
</dbReference>
<dbReference type="Pfam" id="PF04502">
    <property type="entry name" value="Saf4_Yju2"/>
    <property type="match status" value="1"/>
</dbReference>
<dbReference type="AlphaFoldDB" id="A0A4Q4NU04"/>
<reference evidence="3" key="1">
    <citation type="journal article" date="2019" name="bioRxiv">
        <title>Genomics, evolutionary history and diagnostics of the Alternaria alternata species group including apple and Asian pear pathotypes.</title>
        <authorList>
            <person name="Armitage A.D."/>
            <person name="Cockerton H.M."/>
            <person name="Sreenivasaprasad S."/>
            <person name="Woodhall J.W."/>
            <person name="Lane C.R."/>
            <person name="Harrison R.J."/>
            <person name="Clarkson J.P."/>
        </authorList>
    </citation>
    <scope>NUCLEOTIDE SEQUENCE [LARGE SCALE GENOMIC DNA]</scope>
    <source>
        <strain evidence="3">FERA 1177</strain>
    </source>
</reference>
<dbReference type="VEuPathDB" id="FungiDB:CC77DRAFT_1065337"/>
<dbReference type="EMBL" id="PDXD01000001">
    <property type="protein sequence ID" value="RYN83697.1"/>
    <property type="molecule type" value="Genomic_DNA"/>
</dbReference>
<dbReference type="PANTHER" id="PTHR12111">
    <property type="entry name" value="SPLICING FACTOR YJU2"/>
    <property type="match status" value="1"/>
</dbReference>
<name>A0A4Q4NU04_ALTAL</name>
<proteinExistence type="predicted"/>
<evidence type="ECO:0008006" key="4">
    <source>
        <dbReference type="Google" id="ProtNLM"/>
    </source>
</evidence>